<dbReference type="PANTHER" id="PTHR47784:SF5">
    <property type="entry name" value="STEROL UPTAKE CONTROL PROTEIN 2"/>
    <property type="match status" value="1"/>
</dbReference>
<evidence type="ECO:0000313" key="2">
    <source>
        <dbReference type="EMBL" id="KAK5113243.1"/>
    </source>
</evidence>
<dbReference type="Proteomes" id="UP001310890">
    <property type="component" value="Unassembled WGS sequence"/>
</dbReference>
<sequence>MAGSECVYGDPPQSSSGSPTRTLGLTHDGTYDALDLLLMHRFATVTALELFPSSAAAHVWQNVLPVQAHTEPLLMHGILALSGMDLAQFDGEMRSTYRTRALHHQQIGLAMFQEILAHDSAAQIHSVFPFSLILIILAYASVHSENVDWTLDAMLDLFALYRGPRMLAISNWKAIADSEILALLRPGNAREADGPGAPVREALQQLQSYASDDVAREAVKLLSDAIEISANSFDMRVVGRWPSSLSDEFFTRLKQHQPEALMILSYYSIALAAFRDRWWIGSWDRKLVAAVASAVPIAEQKLHEWSADSLEIVLDWHAGASTRAS</sequence>
<dbReference type="EMBL" id="JAVRRL010000025">
    <property type="protein sequence ID" value="KAK5113243.1"/>
    <property type="molecule type" value="Genomic_DNA"/>
</dbReference>
<evidence type="ECO:0000256" key="1">
    <source>
        <dbReference type="SAM" id="MobiDB-lite"/>
    </source>
</evidence>
<dbReference type="InterPro" id="IPR021858">
    <property type="entry name" value="Fun_TF"/>
</dbReference>
<organism evidence="2 3">
    <name type="scientific">Meristemomyces frigidus</name>
    <dbReference type="NCBI Taxonomy" id="1508187"/>
    <lineage>
        <taxon>Eukaryota</taxon>
        <taxon>Fungi</taxon>
        <taxon>Dikarya</taxon>
        <taxon>Ascomycota</taxon>
        <taxon>Pezizomycotina</taxon>
        <taxon>Dothideomycetes</taxon>
        <taxon>Dothideomycetidae</taxon>
        <taxon>Mycosphaerellales</taxon>
        <taxon>Teratosphaeriaceae</taxon>
        <taxon>Meristemomyces</taxon>
    </lineage>
</organism>
<feature type="region of interest" description="Disordered" evidence="1">
    <location>
        <begin position="1"/>
        <end position="23"/>
    </location>
</feature>
<dbReference type="AlphaFoldDB" id="A0AAN7TJ21"/>
<dbReference type="PANTHER" id="PTHR47784">
    <property type="entry name" value="STEROL UPTAKE CONTROL PROTEIN 2"/>
    <property type="match status" value="1"/>
</dbReference>
<dbReference type="InterPro" id="IPR053157">
    <property type="entry name" value="Sterol_Uptake_Regulator"/>
</dbReference>
<evidence type="ECO:0000313" key="3">
    <source>
        <dbReference type="Proteomes" id="UP001310890"/>
    </source>
</evidence>
<feature type="compositionally biased region" description="Polar residues" evidence="1">
    <location>
        <begin position="12"/>
        <end position="23"/>
    </location>
</feature>
<proteinExistence type="predicted"/>
<dbReference type="GO" id="GO:0001228">
    <property type="term" value="F:DNA-binding transcription activator activity, RNA polymerase II-specific"/>
    <property type="evidence" value="ECO:0007669"/>
    <property type="project" value="TreeGrafter"/>
</dbReference>
<reference evidence="2" key="1">
    <citation type="submission" date="2023-08" db="EMBL/GenBank/DDBJ databases">
        <title>Black Yeasts Isolated from many extreme environments.</title>
        <authorList>
            <person name="Coleine C."/>
            <person name="Stajich J.E."/>
            <person name="Selbmann L."/>
        </authorList>
    </citation>
    <scope>NUCLEOTIDE SEQUENCE</scope>
    <source>
        <strain evidence="2">CCFEE 5401</strain>
    </source>
</reference>
<accession>A0AAN7TJ21</accession>
<protein>
    <submittedName>
        <fullName evidence="2">Uncharacterized protein</fullName>
    </submittedName>
</protein>
<comment type="caution">
    <text evidence="2">The sequence shown here is derived from an EMBL/GenBank/DDBJ whole genome shotgun (WGS) entry which is preliminary data.</text>
</comment>
<gene>
    <name evidence="2" type="ORF">LTR62_003579</name>
</gene>
<dbReference type="Pfam" id="PF11951">
    <property type="entry name" value="Fungal_trans_2"/>
    <property type="match status" value="1"/>
</dbReference>
<name>A0AAN7TJ21_9PEZI</name>